<evidence type="ECO:0000256" key="1">
    <source>
        <dbReference type="SAM" id="Phobius"/>
    </source>
</evidence>
<sequence length="556" mass="62642">MKKSWKIIFIAAGALIGILAIGGWYLSVHWKKLLDAELRKYVAEGSDSLYTLAYGKINLNLLTGSVAIDNVAFLPDSAVYERLLAEQRAPEVLYNAKLGRIQVTGLKIWRYFLDKEVDATSFRLRDPELTIVHDMRANDTTPKRSFYETMSTNIKHFRIGEIELANTSLLFTQIRKDSSRKITKLGNLDVVLRNLAIDSITQNDLTRVLYAQDFRVDLKKWEYRTPDSLYWLRVNNISYNAVARQISIGRLELDPRYSKAQFDKVIDTQKDRFHLVFNNIVADGIHLGHILQQQAIIRKASIDGGELHVYRNRGLPMPPGDKYGQFPNQLLMKLEMPLRIDTLKAQGVAVSYSEVNPKNGQTGKIEFQNAGGTFRNITNLDSLVKQNPHCTVDLHAILMRSGKLKAHFDFALGSAAGAFAVSGKLNDMDGREMNPATRPLGEVAIRSIRIQELDFNIKGHERAASGTVTLRYDDLKIEVLKDVEAKGKKRKKGLVSLLANLMALHNENPSPGQPLRVAHPRFTRDPQKSFFNLVWKTIFTGIKESVLTDIGSNALG</sequence>
<keyword evidence="1" id="KW-0472">Membrane</keyword>
<dbReference type="EMBL" id="CP149822">
    <property type="protein sequence ID" value="WZN39310.1"/>
    <property type="molecule type" value="Genomic_DNA"/>
</dbReference>
<dbReference type="RefSeq" id="WP_341834301.1">
    <property type="nucleotide sequence ID" value="NZ_CP149822.1"/>
</dbReference>
<name>A0ABZ2YHU6_9BACT</name>
<evidence type="ECO:0008006" key="4">
    <source>
        <dbReference type="Google" id="ProtNLM"/>
    </source>
</evidence>
<accession>A0ABZ2YHU6</accession>
<proteinExistence type="predicted"/>
<keyword evidence="1" id="KW-0812">Transmembrane</keyword>
<dbReference type="Proteomes" id="UP001485459">
    <property type="component" value="Chromosome"/>
</dbReference>
<reference evidence="3" key="1">
    <citation type="submission" date="2024-03" db="EMBL/GenBank/DDBJ databases">
        <title>Chitinophaga horti sp. nov., isolated from garden soil.</title>
        <authorList>
            <person name="Lee D.S."/>
            <person name="Han D.M."/>
            <person name="Baek J.H."/>
            <person name="Choi D.G."/>
            <person name="Jeon J.H."/>
            <person name="Jeon C.O."/>
        </authorList>
    </citation>
    <scope>NUCLEOTIDE SEQUENCE [LARGE SCALE GENOMIC DNA]</scope>
    <source>
        <strain evidence="3">GPA1</strain>
    </source>
</reference>
<keyword evidence="1" id="KW-1133">Transmembrane helix</keyword>
<keyword evidence="3" id="KW-1185">Reference proteome</keyword>
<evidence type="ECO:0000313" key="3">
    <source>
        <dbReference type="Proteomes" id="UP001485459"/>
    </source>
</evidence>
<organism evidence="2 3">
    <name type="scientific">Chitinophaga pollutisoli</name>
    <dbReference type="NCBI Taxonomy" id="3133966"/>
    <lineage>
        <taxon>Bacteria</taxon>
        <taxon>Pseudomonadati</taxon>
        <taxon>Bacteroidota</taxon>
        <taxon>Chitinophagia</taxon>
        <taxon>Chitinophagales</taxon>
        <taxon>Chitinophagaceae</taxon>
        <taxon>Chitinophaga</taxon>
    </lineage>
</organism>
<feature type="transmembrane region" description="Helical" evidence="1">
    <location>
        <begin position="7"/>
        <end position="26"/>
    </location>
</feature>
<gene>
    <name evidence="2" type="ORF">WJU16_14995</name>
</gene>
<protein>
    <recommendedName>
        <fullName evidence="4">DUF748 domain-containing protein</fullName>
    </recommendedName>
</protein>
<evidence type="ECO:0000313" key="2">
    <source>
        <dbReference type="EMBL" id="WZN39310.1"/>
    </source>
</evidence>